<dbReference type="SUPFAM" id="SSF57716">
    <property type="entry name" value="Glucocorticoid receptor-like (DNA-binding domain)"/>
    <property type="match status" value="1"/>
</dbReference>
<feature type="domain" description="Homeobox" evidence="14">
    <location>
        <begin position="160"/>
        <end position="220"/>
    </location>
</feature>
<keyword evidence="3" id="KW-0677">Repeat</keyword>
<evidence type="ECO:0000256" key="9">
    <source>
        <dbReference type="PROSITE-ProRule" id="PRU00108"/>
    </source>
</evidence>
<evidence type="ECO:0000256" key="6">
    <source>
        <dbReference type="ARBA" id="ARBA00023125"/>
    </source>
</evidence>
<feature type="DNA-binding region" description="Homeobox" evidence="9">
    <location>
        <begin position="162"/>
        <end position="221"/>
    </location>
</feature>
<keyword evidence="2 10" id="KW-0479">Metal-binding</keyword>
<evidence type="ECO:0000256" key="12">
    <source>
        <dbReference type="SAM" id="SignalP"/>
    </source>
</evidence>
<reference evidence="18" key="1">
    <citation type="submission" date="2017-02" db="UniProtKB">
        <authorList>
            <consortium name="WormBaseParasite"/>
        </authorList>
    </citation>
    <scope>IDENTIFICATION</scope>
</reference>
<evidence type="ECO:0000256" key="4">
    <source>
        <dbReference type="ARBA" id="ARBA00022833"/>
    </source>
</evidence>
<dbReference type="GO" id="GO:0030182">
    <property type="term" value="P:neuron differentiation"/>
    <property type="evidence" value="ECO:0007669"/>
    <property type="project" value="TreeGrafter"/>
</dbReference>
<dbReference type="AlphaFoldDB" id="A0A0N4U658"/>
<evidence type="ECO:0000256" key="1">
    <source>
        <dbReference type="ARBA" id="ARBA00004123"/>
    </source>
</evidence>
<dbReference type="GO" id="GO:0045944">
    <property type="term" value="P:positive regulation of transcription by RNA polymerase II"/>
    <property type="evidence" value="ECO:0007669"/>
    <property type="project" value="UniProtKB-ARBA"/>
</dbReference>
<keyword evidence="6 9" id="KW-0238">DNA-binding</keyword>
<dbReference type="GO" id="GO:0000981">
    <property type="term" value="F:DNA-binding transcription factor activity, RNA polymerase II-specific"/>
    <property type="evidence" value="ECO:0007669"/>
    <property type="project" value="InterPro"/>
</dbReference>
<dbReference type="PROSITE" id="PS00027">
    <property type="entry name" value="HOMEOBOX_1"/>
    <property type="match status" value="1"/>
</dbReference>
<evidence type="ECO:0000256" key="3">
    <source>
        <dbReference type="ARBA" id="ARBA00022737"/>
    </source>
</evidence>
<feature type="chain" id="PRO_5041161646" evidence="12">
    <location>
        <begin position="26"/>
        <end position="257"/>
    </location>
</feature>
<evidence type="ECO:0000259" key="14">
    <source>
        <dbReference type="PROSITE" id="PS50071"/>
    </source>
</evidence>
<keyword evidence="8 9" id="KW-0539">Nucleus</keyword>
<dbReference type="SUPFAM" id="SSF46689">
    <property type="entry name" value="Homeodomain-like"/>
    <property type="match status" value="1"/>
</dbReference>
<dbReference type="InterPro" id="IPR017970">
    <property type="entry name" value="Homeobox_CS"/>
</dbReference>
<dbReference type="GO" id="GO:0045664">
    <property type="term" value="P:regulation of neuron differentiation"/>
    <property type="evidence" value="ECO:0007669"/>
    <property type="project" value="UniProtKB-ARBA"/>
</dbReference>
<dbReference type="GO" id="GO:0046872">
    <property type="term" value="F:metal ion binding"/>
    <property type="evidence" value="ECO:0007669"/>
    <property type="project" value="UniProtKB-KW"/>
</dbReference>
<dbReference type="Gene3D" id="1.10.10.60">
    <property type="entry name" value="Homeodomain-like"/>
    <property type="match status" value="1"/>
</dbReference>
<evidence type="ECO:0000259" key="13">
    <source>
        <dbReference type="PROSITE" id="PS50023"/>
    </source>
</evidence>
<dbReference type="GO" id="GO:0000977">
    <property type="term" value="F:RNA polymerase II transcription regulatory region sequence-specific DNA binding"/>
    <property type="evidence" value="ECO:0007669"/>
    <property type="project" value="UniProtKB-ARBA"/>
</dbReference>
<dbReference type="GO" id="GO:0005634">
    <property type="term" value="C:nucleus"/>
    <property type="evidence" value="ECO:0007669"/>
    <property type="project" value="UniProtKB-SubCell"/>
</dbReference>
<evidence type="ECO:0000256" key="7">
    <source>
        <dbReference type="ARBA" id="ARBA00023155"/>
    </source>
</evidence>
<gene>
    <name evidence="15" type="ORF">DME_LOCUS6744</name>
</gene>
<dbReference type="SMART" id="SM00132">
    <property type="entry name" value="LIM"/>
    <property type="match status" value="2"/>
</dbReference>
<name>A0A0N4U658_DRAME</name>
<protein>
    <submittedName>
        <fullName evidence="18">Homeobox domain-containing protein</fullName>
    </submittedName>
</protein>
<reference evidence="15 17" key="2">
    <citation type="submission" date="2018-11" db="EMBL/GenBank/DDBJ databases">
        <authorList>
            <consortium name="Pathogen Informatics"/>
        </authorList>
    </citation>
    <scope>NUCLEOTIDE SEQUENCE [LARGE SCALE GENOMIC DNA]</scope>
</reference>
<keyword evidence="17" id="KW-1185">Reference proteome</keyword>
<feature type="domain" description="LIM zinc-binding" evidence="13">
    <location>
        <begin position="74"/>
        <end position="138"/>
    </location>
</feature>
<evidence type="ECO:0000256" key="5">
    <source>
        <dbReference type="ARBA" id="ARBA00023038"/>
    </source>
</evidence>
<dbReference type="CDD" id="cd00086">
    <property type="entry name" value="homeodomain"/>
    <property type="match status" value="1"/>
</dbReference>
<dbReference type="PROSITE" id="PS00478">
    <property type="entry name" value="LIM_DOMAIN_1"/>
    <property type="match status" value="1"/>
</dbReference>
<keyword evidence="5 10" id="KW-0440">LIM domain</keyword>
<dbReference type="Gene3D" id="2.10.110.10">
    <property type="entry name" value="Cysteine Rich Protein"/>
    <property type="match status" value="2"/>
</dbReference>
<dbReference type="Proteomes" id="UP000038040">
    <property type="component" value="Unplaced"/>
</dbReference>
<sequence length="257" mass="30120">MLKFFFVHQIFLIAILNAIMPIADQYFLMIGDLCWHSNCLRCCDCQCTLQAQTSCFYKDGLVFCREDYVLKFSKRCGRCSSILACTDVVMRARDVAFHLQCFTCIICSIPLRPGEIFAMCENKNLYCQDFAQSPRFKLFLCERIYVFSACCEDEGISQSNRSKRMRTSFKHHQLRTMKSYFNLNHNPDAKDLKQLSQRTGLSKRVLQVWFQNARAKFRRNNTRNRDLASVSPRGNQINDIQATSEQVEYFLKIFWSN</sequence>
<dbReference type="PANTHER" id="PTHR24208:SF168">
    <property type="entry name" value="PROTEIN APTEROUS"/>
    <property type="match status" value="1"/>
</dbReference>
<evidence type="ECO:0000256" key="8">
    <source>
        <dbReference type="ARBA" id="ARBA00023242"/>
    </source>
</evidence>
<evidence type="ECO:0000256" key="2">
    <source>
        <dbReference type="ARBA" id="ARBA00022723"/>
    </source>
</evidence>
<evidence type="ECO:0000313" key="15">
    <source>
        <dbReference type="EMBL" id="VDN56771.1"/>
    </source>
</evidence>
<evidence type="ECO:0000313" key="16">
    <source>
        <dbReference type="Proteomes" id="UP000038040"/>
    </source>
</evidence>
<dbReference type="PROSITE" id="PS50071">
    <property type="entry name" value="HOMEOBOX_2"/>
    <property type="match status" value="1"/>
</dbReference>
<evidence type="ECO:0000313" key="18">
    <source>
        <dbReference type="WBParaSite" id="DME_0000238401-mRNA-1"/>
    </source>
</evidence>
<dbReference type="WBParaSite" id="DME_0000238401-mRNA-1">
    <property type="protein sequence ID" value="DME_0000238401-mRNA-1"/>
    <property type="gene ID" value="DME_0000238401"/>
</dbReference>
<keyword evidence="4 10" id="KW-0862">Zinc</keyword>
<dbReference type="OrthoDB" id="9990008at2759"/>
<keyword evidence="7 9" id="KW-0371">Homeobox</keyword>
<accession>A0A0N4U658</accession>
<keyword evidence="12" id="KW-0732">Signal</keyword>
<dbReference type="InterPro" id="IPR001356">
    <property type="entry name" value="HD"/>
</dbReference>
<dbReference type="FunFam" id="1.10.10.60:FF:000027">
    <property type="entry name" value="LIM/homeobox protein Lhx9"/>
    <property type="match status" value="1"/>
</dbReference>
<comment type="subcellular location">
    <subcellularLocation>
        <location evidence="1 9 11">Nucleus</location>
    </subcellularLocation>
</comment>
<organism evidence="16 18">
    <name type="scientific">Dracunculus medinensis</name>
    <name type="common">Guinea worm</name>
    <dbReference type="NCBI Taxonomy" id="318479"/>
    <lineage>
        <taxon>Eukaryota</taxon>
        <taxon>Metazoa</taxon>
        <taxon>Ecdysozoa</taxon>
        <taxon>Nematoda</taxon>
        <taxon>Chromadorea</taxon>
        <taxon>Rhabditida</taxon>
        <taxon>Spirurina</taxon>
        <taxon>Dracunculoidea</taxon>
        <taxon>Dracunculidae</taxon>
        <taxon>Dracunculus</taxon>
    </lineage>
</organism>
<dbReference type="EMBL" id="UYYG01001157">
    <property type="protein sequence ID" value="VDN56771.1"/>
    <property type="molecule type" value="Genomic_DNA"/>
</dbReference>
<dbReference type="PANTHER" id="PTHR24208">
    <property type="entry name" value="LIM/HOMEOBOX PROTEIN LHX"/>
    <property type="match status" value="1"/>
</dbReference>
<dbReference type="InterPro" id="IPR050453">
    <property type="entry name" value="LIM_Homeobox_TF"/>
</dbReference>
<evidence type="ECO:0000256" key="10">
    <source>
        <dbReference type="PROSITE-ProRule" id="PRU00125"/>
    </source>
</evidence>
<dbReference type="SMART" id="SM00389">
    <property type="entry name" value="HOX"/>
    <property type="match status" value="1"/>
</dbReference>
<feature type="signal peptide" evidence="12">
    <location>
        <begin position="1"/>
        <end position="25"/>
    </location>
</feature>
<dbReference type="Proteomes" id="UP000274756">
    <property type="component" value="Unassembled WGS sequence"/>
</dbReference>
<proteinExistence type="predicted"/>
<dbReference type="InterPro" id="IPR009057">
    <property type="entry name" value="Homeodomain-like_sf"/>
</dbReference>
<dbReference type="Pfam" id="PF00412">
    <property type="entry name" value="LIM"/>
    <property type="match status" value="2"/>
</dbReference>
<dbReference type="PROSITE" id="PS50023">
    <property type="entry name" value="LIM_DOMAIN_2"/>
    <property type="match status" value="1"/>
</dbReference>
<dbReference type="STRING" id="318479.A0A0N4U658"/>
<dbReference type="Pfam" id="PF00046">
    <property type="entry name" value="Homeodomain"/>
    <property type="match status" value="1"/>
</dbReference>
<dbReference type="InterPro" id="IPR001781">
    <property type="entry name" value="Znf_LIM"/>
</dbReference>
<evidence type="ECO:0000313" key="17">
    <source>
        <dbReference type="Proteomes" id="UP000274756"/>
    </source>
</evidence>
<evidence type="ECO:0000256" key="11">
    <source>
        <dbReference type="RuleBase" id="RU000682"/>
    </source>
</evidence>